<sequence length="78" mass="9022">METCSKTQQSVQPSLSGKSGTESDLRHSNLLSRHSRVRDQLKELPDTALWTVITRVIVRREFVFPELQFCSFHTKHLP</sequence>
<evidence type="ECO:0000313" key="3">
    <source>
        <dbReference type="Proteomes" id="UP000828390"/>
    </source>
</evidence>
<accession>A0A9D3Y9I3</accession>
<keyword evidence="3" id="KW-1185">Reference proteome</keyword>
<organism evidence="2 3">
    <name type="scientific">Dreissena polymorpha</name>
    <name type="common">Zebra mussel</name>
    <name type="synonym">Mytilus polymorpha</name>
    <dbReference type="NCBI Taxonomy" id="45954"/>
    <lineage>
        <taxon>Eukaryota</taxon>
        <taxon>Metazoa</taxon>
        <taxon>Spiralia</taxon>
        <taxon>Lophotrochozoa</taxon>
        <taxon>Mollusca</taxon>
        <taxon>Bivalvia</taxon>
        <taxon>Autobranchia</taxon>
        <taxon>Heteroconchia</taxon>
        <taxon>Euheterodonta</taxon>
        <taxon>Imparidentia</taxon>
        <taxon>Neoheterodontei</taxon>
        <taxon>Myida</taxon>
        <taxon>Dreissenoidea</taxon>
        <taxon>Dreissenidae</taxon>
        <taxon>Dreissena</taxon>
    </lineage>
</organism>
<dbReference type="EMBL" id="JAIWYP010000016">
    <property type="protein sequence ID" value="KAH3694469.1"/>
    <property type="molecule type" value="Genomic_DNA"/>
</dbReference>
<feature type="compositionally biased region" description="Polar residues" evidence="1">
    <location>
        <begin position="1"/>
        <end position="20"/>
    </location>
</feature>
<dbReference type="Proteomes" id="UP000828390">
    <property type="component" value="Unassembled WGS sequence"/>
</dbReference>
<feature type="region of interest" description="Disordered" evidence="1">
    <location>
        <begin position="1"/>
        <end position="31"/>
    </location>
</feature>
<protein>
    <submittedName>
        <fullName evidence="2">Uncharacterized protein</fullName>
    </submittedName>
</protein>
<gene>
    <name evidence="2" type="ORF">DPMN_081909</name>
</gene>
<reference evidence="2" key="2">
    <citation type="submission" date="2020-11" db="EMBL/GenBank/DDBJ databases">
        <authorList>
            <person name="McCartney M.A."/>
            <person name="Auch B."/>
            <person name="Kono T."/>
            <person name="Mallez S."/>
            <person name="Becker A."/>
            <person name="Gohl D.M."/>
            <person name="Silverstein K.A.T."/>
            <person name="Koren S."/>
            <person name="Bechman K.B."/>
            <person name="Herman A."/>
            <person name="Abrahante J.E."/>
            <person name="Garbe J."/>
        </authorList>
    </citation>
    <scope>NUCLEOTIDE SEQUENCE</scope>
    <source>
        <strain evidence="2">Duluth1</strain>
        <tissue evidence="2">Whole animal</tissue>
    </source>
</reference>
<dbReference type="AlphaFoldDB" id="A0A9D3Y9I3"/>
<reference evidence="2" key="1">
    <citation type="journal article" date="2019" name="bioRxiv">
        <title>The Genome of the Zebra Mussel, Dreissena polymorpha: A Resource for Invasive Species Research.</title>
        <authorList>
            <person name="McCartney M.A."/>
            <person name="Auch B."/>
            <person name="Kono T."/>
            <person name="Mallez S."/>
            <person name="Zhang Y."/>
            <person name="Obille A."/>
            <person name="Becker A."/>
            <person name="Abrahante J.E."/>
            <person name="Garbe J."/>
            <person name="Badalamenti J.P."/>
            <person name="Herman A."/>
            <person name="Mangelson H."/>
            <person name="Liachko I."/>
            <person name="Sullivan S."/>
            <person name="Sone E.D."/>
            <person name="Koren S."/>
            <person name="Silverstein K.A.T."/>
            <person name="Beckman K.B."/>
            <person name="Gohl D.M."/>
        </authorList>
    </citation>
    <scope>NUCLEOTIDE SEQUENCE</scope>
    <source>
        <strain evidence="2">Duluth1</strain>
        <tissue evidence="2">Whole animal</tissue>
    </source>
</reference>
<name>A0A9D3Y9I3_DREPO</name>
<comment type="caution">
    <text evidence="2">The sequence shown here is derived from an EMBL/GenBank/DDBJ whole genome shotgun (WGS) entry which is preliminary data.</text>
</comment>
<evidence type="ECO:0000256" key="1">
    <source>
        <dbReference type="SAM" id="MobiDB-lite"/>
    </source>
</evidence>
<proteinExistence type="predicted"/>
<evidence type="ECO:0000313" key="2">
    <source>
        <dbReference type="EMBL" id="KAH3694469.1"/>
    </source>
</evidence>